<comment type="caution">
    <text evidence="1">The sequence shown here is derived from an EMBL/GenBank/DDBJ whole genome shotgun (WGS) entry which is preliminary data.</text>
</comment>
<dbReference type="AlphaFoldDB" id="A0AAD4SZP9"/>
<reference evidence="1" key="1">
    <citation type="submission" date="2022-04" db="EMBL/GenBank/DDBJ databases">
        <title>A functionally conserved STORR gene fusion in Papaver species that diverged 16.8 million years ago.</title>
        <authorList>
            <person name="Catania T."/>
        </authorList>
    </citation>
    <scope>NUCLEOTIDE SEQUENCE</scope>
    <source>
        <strain evidence="1">S-188037</strain>
    </source>
</reference>
<evidence type="ECO:0000313" key="1">
    <source>
        <dbReference type="EMBL" id="KAI3928314.1"/>
    </source>
</evidence>
<keyword evidence="2" id="KW-1185">Reference proteome</keyword>
<dbReference type="Proteomes" id="UP001202328">
    <property type="component" value="Unassembled WGS sequence"/>
</dbReference>
<accession>A0AAD4SZP9</accession>
<gene>
    <name evidence="1" type="ORF">MKW98_023915</name>
</gene>
<evidence type="ECO:0000313" key="2">
    <source>
        <dbReference type="Proteomes" id="UP001202328"/>
    </source>
</evidence>
<protein>
    <submittedName>
        <fullName evidence="1">Uncharacterized protein</fullName>
    </submittedName>
</protein>
<name>A0AAD4SZP9_9MAGN</name>
<dbReference type="EMBL" id="JAJJMB010007708">
    <property type="protein sequence ID" value="KAI3928314.1"/>
    <property type="molecule type" value="Genomic_DNA"/>
</dbReference>
<proteinExistence type="predicted"/>
<sequence length="114" mass="12821">MNRLMKVLITLTITIMILVTDITRVMPMSRQPGNYNGATDEYYAAMLAASIKYFNMEKTENAKLCLRSVSKILADCKAEQAPIRRFPLTCQNNPMICNNNGSPPGTNQCCRRNV</sequence>
<organism evidence="1 2">
    <name type="scientific">Papaver atlanticum</name>
    <dbReference type="NCBI Taxonomy" id="357466"/>
    <lineage>
        <taxon>Eukaryota</taxon>
        <taxon>Viridiplantae</taxon>
        <taxon>Streptophyta</taxon>
        <taxon>Embryophyta</taxon>
        <taxon>Tracheophyta</taxon>
        <taxon>Spermatophyta</taxon>
        <taxon>Magnoliopsida</taxon>
        <taxon>Ranunculales</taxon>
        <taxon>Papaveraceae</taxon>
        <taxon>Papaveroideae</taxon>
        <taxon>Papaver</taxon>
    </lineage>
</organism>